<dbReference type="InterPro" id="IPR006056">
    <property type="entry name" value="RidA"/>
</dbReference>
<evidence type="ECO:0000313" key="3">
    <source>
        <dbReference type="Proteomes" id="UP000826616"/>
    </source>
</evidence>
<comment type="similarity">
    <text evidence="1">Belongs to the RutC family.</text>
</comment>
<dbReference type="CDD" id="cd00448">
    <property type="entry name" value="YjgF_YER057c_UK114_family"/>
    <property type="match status" value="1"/>
</dbReference>
<dbReference type="Proteomes" id="UP000826616">
    <property type="component" value="Chromosome"/>
</dbReference>
<protein>
    <submittedName>
        <fullName evidence="2">RidA family protein</fullName>
    </submittedName>
</protein>
<dbReference type="PANTHER" id="PTHR11803">
    <property type="entry name" value="2-IMINOBUTANOATE/2-IMINOPROPANOATE DEAMINASE RIDA"/>
    <property type="match status" value="1"/>
</dbReference>
<evidence type="ECO:0000256" key="1">
    <source>
        <dbReference type="ARBA" id="ARBA00010552"/>
    </source>
</evidence>
<dbReference type="RefSeq" id="WP_220560652.1">
    <property type="nucleotide sequence ID" value="NZ_CP080764.1"/>
</dbReference>
<gene>
    <name evidence="2" type="ORF">K3F53_00535</name>
</gene>
<evidence type="ECO:0000313" key="2">
    <source>
        <dbReference type="EMBL" id="QYY44392.1"/>
    </source>
</evidence>
<dbReference type="GeneID" id="97139846"/>
<dbReference type="PROSITE" id="PS01094">
    <property type="entry name" value="UPF0076"/>
    <property type="match status" value="1"/>
</dbReference>
<reference evidence="2 3" key="1">
    <citation type="submission" date="2021-08" db="EMBL/GenBank/DDBJ databases">
        <title>Complete genome sequence of the strain Aneurinibacillus thermoaerophilus CCM 8960.</title>
        <authorList>
            <person name="Musilova J."/>
            <person name="Kourilova X."/>
            <person name="Pernicova I."/>
            <person name="Bezdicek M."/>
            <person name="Lengerova M."/>
            <person name="Obruca S."/>
            <person name="Sedlar K."/>
        </authorList>
    </citation>
    <scope>NUCLEOTIDE SEQUENCE [LARGE SCALE GENOMIC DNA]</scope>
    <source>
        <strain evidence="2 3">CCM 8960</strain>
    </source>
</reference>
<accession>A0ABX8YG24</accession>
<sequence>MEQISTNQAPAAIGPYSQAVKVGNFIYTSGQIPLTPEGELVTGDIVAQTHQVFANLKAVLAAAGATLNNVVKVTVFVKDMNDFATINEIYAEYFGEHRPARSLVQIARLPKDVSLEIEMVAAV</sequence>
<keyword evidence="3" id="KW-1185">Reference proteome</keyword>
<dbReference type="InterPro" id="IPR035959">
    <property type="entry name" value="RutC-like_sf"/>
</dbReference>
<name>A0ABX8YG24_ANETH</name>
<dbReference type="EMBL" id="CP080764">
    <property type="protein sequence ID" value="QYY44392.1"/>
    <property type="molecule type" value="Genomic_DNA"/>
</dbReference>
<dbReference type="Gene3D" id="3.30.1330.40">
    <property type="entry name" value="RutC-like"/>
    <property type="match status" value="1"/>
</dbReference>
<dbReference type="Pfam" id="PF01042">
    <property type="entry name" value="Ribonuc_L-PSP"/>
    <property type="match status" value="1"/>
</dbReference>
<dbReference type="InterPro" id="IPR019897">
    <property type="entry name" value="RidA_CS"/>
</dbReference>
<organism evidence="2 3">
    <name type="scientific">Aneurinibacillus thermoaerophilus</name>
    <dbReference type="NCBI Taxonomy" id="143495"/>
    <lineage>
        <taxon>Bacteria</taxon>
        <taxon>Bacillati</taxon>
        <taxon>Bacillota</taxon>
        <taxon>Bacilli</taxon>
        <taxon>Bacillales</taxon>
        <taxon>Paenibacillaceae</taxon>
        <taxon>Aneurinibacillus group</taxon>
        <taxon>Aneurinibacillus</taxon>
    </lineage>
</organism>
<dbReference type="InterPro" id="IPR006175">
    <property type="entry name" value="YjgF/YER057c/UK114"/>
</dbReference>
<dbReference type="NCBIfam" id="TIGR00004">
    <property type="entry name" value="Rid family detoxifying hydrolase"/>
    <property type="match status" value="1"/>
</dbReference>
<dbReference type="SUPFAM" id="SSF55298">
    <property type="entry name" value="YjgF-like"/>
    <property type="match status" value="1"/>
</dbReference>
<dbReference type="PANTHER" id="PTHR11803:SF39">
    <property type="entry name" value="2-IMINOBUTANOATE_2-IMINOPROPANOATE DEAMINASE"/>
    <property type="match status" value="1"/>
</dbReference>
<proteinExistence type="inferred from homology"/>